<protein>
    <submittedName>
        <fullName evidence="1">Uncharacterized protein</fullName>
    </submittedName>
</protein>
<sequence length="161" mass="17537">MEMAEQSLTHSPFDIPREDVEALCNSAGFQVLRSYLAGDADFCTTHAESSPQARETWLLHRDLVHALIMPVVELFRRASTLAEAALCTRASEDLELAFAGEARGAFICLQCFITEEEDWCRTRGCPACVTTATLSTESHVRLTIASSLLSTSPLSSPATSP</sequence>
<organism evidence="1 2">
    <name type="scientific">Melanomma pulvis-pyrius CBS 109.77</name>
    <dbReference type="NCBI Taxonomy" id="1314802"/>
    <lineage>
        <taxon>Eukaryota</taxon>
        <taxon>Fungi</taxon>
        <taxon>Dikarya</taxon>
        <taxon>Ascomycota</taxon>
        <taxon>Pezizomycotina</taxon>
        <taxon>Dothideomycetes</taxon>
        <taxon>Pleosporomycetidae</taxon>
        <taxon>Pleosporales</taxon>
        <taxon>Melanommataceae</taxon>
        <taxon>Melanomma</taxon>
    </lineage>
</organism>
<reference evidence="1" key="1">
    <citation type="journal article" date="2020" name="Stud. Mycol.">
        <title>101 Dothideomycetes genomes: a test case for predicting lifestyles and emergence of pathogens.</title>
        <authorList>
            <person name="Haridas S."/>
            <person name="Albert R."/>
            <person name="Binder M."/>
            <person name="Bloem J."/>
            <person name="Labutti K."/>
            <person name="Salamov A."/>
            <person name="Andreopoulos B."/>
            <person name="Baker S."/>
            <person name="Barry K."/>
            <person name="Bills G."/>
            <person name="Bluhm B."/>
            <person name="Cannon C."/>
            <person name="Castanera R."/>
            <person name="Culley D."/>
            <person name="Daum C."/>
            <person name="Ezra D."/>
            <person name="Gonzalez J."/>
            <person name="Henrissat B."/>
            <person name="Kuo A."/>
            <person name="Liang C."/>
            <person name="Lipzen A."/>
            <person name="Lutzoni F."/>
            <person name="Magnuson J."/>
            <person name="Mondo S."/>
            <person name="Nolan M."/>
            <person name="Ohm R."/>
            <person name="Pangilinan J."/>
            <person name="Park H.-J."/>
            <person name="Ramirez L."/>
            <person name="Alfaro M."/>
            <person name="Sun H."/>
            <person name="Tritt A."/>
            <person name="Yoshinaga Y."/>
            <person name="Zwiers L.-H."/>
            <person name="Turgeon B."/>
            <person name="Goodwin S."/>
            <person name="Spatafora J."/>
            <person name="Crous P."/>
            <person name="Grigoriev I."/>
        </authorList>
    </citation>
    <scope>NUCLEOTIDE SEQUENCE</scope>
    <source>
        <strain evidence="1">CBS 109.77</strain>
    </source>
</reference>
<evidence type="ECO:0000313" key="1">
    <source>
        <dbReference type="EMBL" id="KAF2785420.1"/>
    </source>
</evidence>
<dbReference type="AlphaFoldDB" id="A0A6A6WMZ0"/>
<dbReference type="EMBL" id="MU003274">
    <property type="protein sequence ID" value="KAF2785420.1"/>
    <property type="molecule type" value="Genomic_DNA"/>
</dbReference>
<dbReference type="OrthoDB" id="5272500at2759"/>
<evidence type="ECO:0000313" key="2">
    <source>
        <dbReference type="Proteomes" id="UP000799757"/>
    </source>
</evidence>
<gene>
    <name evidence="1" type="ORF">K505DRAFT_380889</name>
</gene>
<feature type="non-terminal residue" evidence="1">
    <location>
        <position position="161"/>
    </location>
</feature>
<keyword evidence="2" id="KW-1185">Reference proteome</keyword>
<dbReference type="Proteomes" id="UP000799757">
    <property type="component" value="Unassembled WGS sequence"/>
</dbReference>
<proteinExistence type="predicted"/>
<name>A0A6A6WMZ0_9PLEO</name>
<accession>A0A6A6WMZ0</accession>